<dbReference type="AlphaFoldDB" id="A0A9X1UDF9"/>
<protein>
    <submittedName>
        <fullName evidence="2">Uncharacterized protein</fullName>
    </submittedName>
</protein>
<comment type="caution">
    <text evidence="2">The sequence shown here is derived from an EMBL/GenBank/DDBJ whole genome shotgun (WGS) entry which is preliminary data.</text>
</comment>
<dbReference type="RefSeq" id="WP_237608650.1">
    <property type="nucleotide sequence ID" value="NZ_JAIRBB010000009.1"/>
</dbReference>
<evidence type="ECO:0000313" key="3">
    <source>
        <dbReference type="Proteomes" id="UP001139462"/>
    </source>
</evidence>
<accession>A0A9X1UDF9</accession>
<feature type="region of interest" description="Disordered" evidence="1">
    <location>
        <begin position="172"/>
        <end position="198"/>
    </location>
</feature>
<dbReference type="Proteomes" id="UP001139462">
    <property type="component" value="Unassembled WGS sequence"/>
</dbReference>
<organism evidence="2 3">
    <name type="scientific">Aequorivita xiaoshiensis</name>
    <dbReference type="NCBI Taxonomy" id="2874476"/>
    <lineage>
        <taxon>Bacteria</taxon>
        <taxon>Pseudomonadati</taxon>
        <taxon>Bacteroidota</taxon>
        <taxon>Flavobacteriia</taxon>
        <taxon>Flavobacteriales</taxon>
        <taxon>Flavobacteriaceae</taxon>
        <taxon>Aequorivita</taxon>
    </lineage>
</organism>
<gene>
    <name evidence="2" type="ORF">K8344_10510</name>
</gene>
<dbReference type="PROSITE" id="PS51257">
    <property type="entry name" value="PROKAR_LIPOPROTEIN"/>
    <property type="match status" value="1"/>
</dbReference>
<dbReference type="EMBL" id="JAIRBB010000009">
    <property type="protein sequence ID" value="MCG2431551.1"/>
    <property type="molecule type" value="Genomic_DNA"/>
</dbReference>
<name>A0A9X1UDF9_9FLAO</name>
<sequence>MNRFLFLLIFSTIFFQSCDDGDIIVRSFNFDNAELKTCGDVGNYVFYKVNPDSKESLSLKMEVLDSLYREEGIVNYALNGTSIVVDYRTYDAALGNNYFCSSIPPTSPNVTVEYVASSGTAVFTTTFLIEDNDGVPREFEFAGDTDGDGLDDMYDFDDDGDNVPTVFELNLEDDDEDPFTNPKDTDGDGIPDFLDNDDDNDGVLTRFEDENLDLDPRNDITDPTVGPDYLNPEVANAYEVFQHQPHEYQIFKSVQITLKDLVLVRGDEQIIIETLDMGTIENVEVITKTITPQP</sequence>
<evidence type="ECO:0000313" key="2">
    <source>
        <dbReference type="EMBL" id="MCG2431551.1"/>
    </source>
</evidence>
<keyword evidence="3" id="KW-1185">Reference proteome</keyword>
<proteinExistence type="predicted"/>
<reference evidence="2" key="1">
    <citation type="submission" date="2021-09" db="EMBL/GenBank/DDBJ databases">
        <title>Genome of Aequorivita sp. strain F64183.</title>
        <authorList>
            <person name="Wang Y."/>
        </authorList>
    </citation>
    <scope>NUCLEOTIDE SEQUENCE</scope>
    <source>
        <strain evidence="2">F64183</strain>
    </source>
</reference>
<evidence type="ECO:0000256" key="1">
    <source>
        <dbReference type="SAM" id="MobiDB-lite"/>
    </source>
</evidence>